<dbReference type="AlphaFoldDB" id="G4RFT8"/>
<gene>
    <name evidence="2" type="ordered locus">KKY_945</name>
</gene>
<name>G4RFT8_PELHB</name>
<dbReference type="Proteomes" id="UP000008850">
    <property type="component" value="Chromosome"/>
</dbReference>
<evidence type="ECO:0000313" key="2">
    <source>
        <dbReference type="EMBL" id="AEQ50981.1"/>
    </source>
</evidence>
<accession>G4RFT8</accession>
<protein>
    <recommendedName>
        <fullName evidence="1">DUF7007 domain-containing protein</fullName>
    </recommendedName>
</protein>
<evidence type="ECO:0000259" key="1">
    <source>
        <dbReference type="Pfam" id="PF22653"/>
    </source>
</evidence>
<dbReference type="EMBL" id="CP003075">
    <property type="protein sequence ID" value="AEQ50981.1"/>
    <property type="molecule type" value="Genomic_DNA"/>
</dbReference>
<dbReference type="Pfam" id="PF22653">
    <property type="entry name" value="DUF7007"/>
    <property type="match status" value="1"/>
</dbReference>
<keyword evidence="3" id="KW-1185">Reference proteome</keyword>
<reference evidence="2 3" key="1">
    <citation type="journal article" date="2012" name="J. Bacteriol.">
        <title>Complete genome sequence of Pelagibacterium halotolerans B2T.</title>
        <authorList>
            <person name="Huo Y.Y."/>
            <person name="Cheng H."/>
            <person name="Han X.F."/>
            <person name="Jiang X.W."/>
            <person name="Sun C."/>
            <person name="Zhang X.Q."/>
            <person name="Zhu X.F."/>
            <person name="Liu Y.F."/>
            <person name="Li P.F."/>
            <person name="Ni P.X."/>
            <person name="Wu M."/>
        </authorList>
    </citation>
    <scope>NUCLEOTIDE SEQUENCE [LARGE SCALE GENOMIC DNA]</scope>
    <source>
        <strain evidence="3">DSM 22347 / JCM 15775 / CGMCC 1.7692 / B2</strain>
    </source>
</reference>
<dbReference type="RefSeq" id="WP_014130130.1">
    <property type="nucleotide sequence ID" value="NC_016078.1"/>
</dbReference>
<dbReference type="HOGENOM" id="CLU_2155941_0_0_5"/>
<evidence type="ECO:0000313" key="3">
    <source>
        <dbReference type="Proteomes" id="UP000008850"/>
    </source>
</evidence>
<sequence length="111" mass="12712">MDWLDEGNDSPWGNVESVEEIAPGIWWIETDYHGGVSLDEDRLSEVPQLWRDNLFAGDGWFEEDCDWVLAAALFPHAFPELSWAQIAEIFEDSFPEYDLPNPPDGERKQAA</sequence>
<dbReference type="KEGG" id="phl:KKY_945"/>
<organism evidence="2 3">
    <name type="scientific">Pelagibacterium halotolerans (strain DSM 22347 / JCM 15775 / CGMCC 1.7692 / B2)</name>
    <dbReference type="NCBI Taxonomy" id="1082931"/>
    <lineage>
        <taxon>Bacteria</taxon>
        <taxon>Pseudomonadati</taxon>
        <taxon>Pseudomonadota</taxon>
        <taxon>Alphaproteobacteria</taxon>
        <taxon>Hyphomicrobiales</taxon>
        <taxon>Devosiaceae</taxon>
        <taxon>Pelagibacterium</taxon>
    </lineage>
</organism>
<dbReference type="STRING" id="1082931.KKY_945"/>
<proteinExistence type="predicted"/>
<feature type="domain" description="DUF7007" evidence="1">
    <location>
        <begin position="7"/>
        <end position="97"/>
    </location>
</feature>
<dbReference type="InterPro" id="IPR054276">
    <property type="entry name" value="DUF7007"/>
</dbReference>